<organism evidence="9 10">
    <name type="scientific">Micromonospora ureilytica</name>
    <dbReference type="NCBI Taxonomy" id="709868"/>
    <lineage>
        <taxon>Bacteria</taxon>
        <taxon>Bacillati</taxon>
        <taxon>Actinomycetota</taxon>
        <taxon>Actinomycetes</taxon>
        <taxon>Micromonosporales</taxon>
        <taxon>Micromonosporaceae</taxon>
        <taxon>Micromonospora</taxon>
    </lineage>
</organism>
<evidence type="ECO:0000256" key="3">
    <source>
        <dbReference type="ARBA" id="ARBA00023015"/>
    </source>
</evidence>
<feature type="domain" description="RNA polymerase sigma factor 70 region 4 type 2" evidence="8">
    <location>
        <begin position="131"/>
        <end position="181"/>
    </location>
</feature>
<dbReference type="Gene3D" id="1.10.1740.10">
    <property type="match status" value="1"/>
</dbReference>
<evidence type="ECO:0000313" key="10">
    <source>
        <dbReference type="Proteomes" id="UP000278981"/>
    </source>
</evidence>
<evidence type="ECO:0000256" key="2">
    <source>
        <dbReference type="ARBA" id="ARBA00011344"/>
    </source>
</evidence>
<dbReference type="SUPFAM" id="SSF88659">
    <property type="entry name" value="Sigma3 and sigma4 domains of RNA polymerase sigma factors"/>
    <property type="match status" value="1"/>
</dbReference>
<dbReference type="InterPro" id="IPR013324">
    <property type="entry name" value="RNA_pol_sigma_r3/r4-like"/>
</dbReference>
<accession>A0A3N9Y3F0</accession>
<keyword evidence="4" id="KW-0731">Sigma factor</keyword>
<dbReference type="NCBIfam" id="NF007214">
    <property type="entry name" value="PRK09636.1"/>
    <property type="match status" value="1"/>
</dbReference>
<dbReference type="SUPFAM" id="SSF54427">
    <property type="entry name" value="NTF2-like"/>
    <property type="match status" value="1"/>
</dbReference>
<dbReference type="PANTHER" id="PTHR30173">
    <property type="entry name" value="SIGMA 19 FACTOR"/>
    <property type="match status" value="1"/>
</dbReference>
<evidence type="ECO:0000259" key="8">
    <source>
        <dbReference type="Pfam" id="PF08281"/>
    </source>
</evidence>
<evidence type="ECO:0000256" key="6">
    <source>
        <dbReference type="SAM" id="MobiDB-lite"/>
    </source>
</evidence>
<proteinExistence type="inferred from homology"/>
<evidence type="ECO:0000256" key="1">
    <source>
        <dbReference type="ARBA" id="ARBA00010641"/>
    </source>
</evidence>
<dbReference type="Gene3D" id="3.10.450.50">
    <property type="match status" value="1"/>
</dbReference>
<dbReference type="GO" id="GO:0003677">
    <property type="term" value="F:DNA binding"/>
    <property type="evidence" value="ECO:0007669"/>
    <property type="project" value="InterPro"/>
</dbReference>
<keyword evidence="5" id="KW-0804">Transcription</keyword>
<dbReference type="InterPro" id="IPR036388">
    <property type="entry name" value="WH-like_DNA-bd_sf"/>
</dbReference>
<dbReference type="NCBIfam" id="TIGR02937">
    <property type="entry name" value="sigma70-ECF"/>
    <property type="match status" value="1"/>
</dbReference>
<dbReference type="GO" id="GO:0006352">
    <property type="term" value="P:DNA-templated transcription initiation"/>
    <property type="evidence" value="ECO:0007669"/>
    <property type="project" value="InterPro"/>
</dbReference>
<name>A0A3N9Y3F0_9ACTN</name>
<sequence>MTTRSEPGHARPDPSLTAVMNERRQLINLAYRLLGSLADAEDSVQETYARWYAMPREQQEAIKAPGAWLTKVASRICLNVLSSARARRETYVGEWIPEPLPEPSEWITGRTDVATIDPADRVTLDESINMAFLVVLESMTPAERVAFILHDVFRYSFAEVGDIVGRTPAACRQLASSARRRVRTAQAPATSTAQRADIVRRFKQAWEAKDIDALIGLLDPDATAIADGGGAVGALLRPIEGAEQIVRSLVHLEGRLRGLTILERTVNSQPGLIAQQDGVTVSVYAFEVVGDRIKRIWAVRHPDKLRPWTARRPGGRGRAGRTLSPAPQRPIGD</sequence>
<dbReference type="AlphaFoldDB" id="A0A3N9Y3F0"/>
<evidence type="ECO:0000313" key="9">
    <source>
        <dbReference type="EMBL" id="RQX19808.1"/>
    </source>
</evidence>
<dbReference type="Pfam" id="PF04542">
    <property type="entry name" value="Sigma70_r2"/>
    <property type="match status" value="1"/>
</dbReference>
<keyword evidence="3" id="KW-0805">Transcription regulation</keyword>
<dbReference type="PANTHER" id="PTHR30173:SF43">
    <property type="entry name" value="ECF RNA POLYMERASE SIGMA FACTOR SIGI-RELATED"/>
    <property type="match status" value="1"/>
</dbReference>
<dbReference type="InterPro" id="IPR032710">
    <property type="entry name" value="NTF2-like_dom_sf"/>
</dbReference>
<dbReference type="Gene3D" id="1.10.10.10">
    <property type="entry name" value="Winged helix-like DNA-binding domain superfamily/Winged helix DNA-binding domain"/>
    <property type="match status" value="1"/>
</dbReference>
<dbReference type="GO" id="GO:0016987">
    <property type="term" value="F:sigma factor activity"/>
    <property type="evidence" value="ECO:0007669"/>
    <property type="project" value="UniProtKB-KW"/>
</dbReference>
<dbReference type="InterPro" id="IPR013325">
    <property type="entry name" value="RNA_pol_sigma_r2"/>
</dbReference>
<dbReference type="InterPro" id="IPR007627">
    <property type="entry name" value="RNA_pol_sigma70_r2"/>
</dbReference>
<dbReference type="InterPro" id="IPR052704">
    <property type="entry name" value="ECF_Sigma-70_Domain"/>
</dbReference>
<gene>
    <name evidence="9" type="ORF">DDE19_02800</name>
</gene>
<dbReference type="OrthoDB" id="6689546at2"/>
<dbReference type="InterPro" id="IPR013249">
    <property type="entry name" value="RNA_pol_sigma70_r4_t2"/>
</dbReference>
<evidence type="ECO:0000256" key="5">
    <source>
        <dbReference type="ARBA" id="ARBA00023163"/>
    </source>
</evidence>
<dbReference type="Pfam" id="PF08281">
    <property type="entry name" value="Sigma70_r4_2"/>
    <property type="match status" value="1"/>
</dbReference>
<dbReference type="SUPFAM" id="SSF88946">
    <property type="entry name" value="Sigma2 domain of RNA polymerase sigma factors"/>
    <property type="match status" value="1"/>
</dbReference>
<feature type="domain" description="RNA polymerase sigma-70 region 2" evidence="7">
    <location>
        <begin position="21"/>
        <end position="85"/>
    </location>
</feature>
<evidence type="ECO:0000259" key="7">
    <source>
        <dbReference type="Pfam" id="PF04542"/>
    </source>
</evidence>
<reference evidence="9 10" key="1">
    <citation type="submission" date="2018-04" db="EMBL/GenBank/DDBJ databases">
        <title>Micromonosporas from Atacama Desert.</title>
        <authorList>
            <person name="Carro L."/>
            <person name="Klenk H.-P."/>
            <person name="Goodfellow M."/>
        </authorList>
    </citation>
    <scope>NUCLEOTIDE SEQUENCE [LARGE SCALE GENOMIC DNA]</scope>
    <source>
        <strain evidence="9 10">LB19</strain>
    </source>
</reference>
<comment type="similarity">
    <text evidence="1">Belongs to the sigma-70 factor family. ECF subfamily.</text>
</comment>
<dbReference type="EMBL" id="QDGB01000141">
    <property type="protein sequence ID" value="RQX19808.1"/>
    <property type="molecule type" value="Genomic_DNA"/>
</dbReference>
<comment type="subunit">
    <text evidence="2">Interacts transiently with the RNA polymerase catalytic core formed by RpoA, RpoB, RpoC and RpoZ (2 alpha, 1 beta, 1 beta' and 1 omega subunit) to form the RNA polymerase holoenzyme that can initiate transcription.</text>
</comment>
<comment type="caution">
    <text evidence="9">The sequence shown here is derived from an EMBL/GenBank/DDBJ whole genome shotgun (WGS) entry which is preliminary data.</text>
</comment>
<protein>
    <submittedName>
        <fullName evidence="9">RNA polymerase subunit sigma-24</fullName>
    </submittedName>
</protein>
<dbReference type="Proteomes" id="UP000278981">
    <property type="component" value="Unassembled WGS sequence"/>
</dbReference>
<feature type="region of interest" description="Disordered" evidence="6">
    <location>
        <begin position="307"/>
        <end position="333"/>
    </location>
</feature>
<dbReference type="InterPro" id="IPR014284">
    <property type="entry name" value="RNA_pol_sigma-70_dom"/>
</dbReference>
<evidence type="ECO:0000256" key="4">
    <source>
        <dbReference type="ARBA" id="ARBA00023082"/>
    </source>
</evidence>